<gene>
    <name evidence="4" type="ORF">DF213_20575</name>
</gene>
<comment type="caution">
    <text evidence="4">The sequence shown here is derived from an EMBL/GenBank/DDBJ whole genome shotgun (WGS) entry which is preliminary data.</text>
</comment>
<dbReference type="RefSeq" id="WP_024105605.1">
    <property type="nucleotide sequence ID" value="NZ_CP162003.1"/>
</dbReference>
<evidence type="ECO:0000313" key="5">
    <source>
        <dbReference type="Proteomes" id="UP000245055"/>
    </source>
</evidence>
<evidence type="ECO:0000256" key="2">
    <source>
        <dbReference type="SAM" id="Phobius"/>
    </source>
</evidence>
<name>A0AAX1C0T5_9GAMM</name>
<reference evidence="4 5" key="1">
    <citation type="submission" date="2018-05" db="EMBL/GenBank/DDBJ databases">
        <title>Genomic diversity of pathogens causing Blackleg of Potato in Pakistan.</title>
        <authorList>
            <person name="Sarfraz S."/>
            <person name="Riaz K."/>
            <person name="Oulghazi S."/>
            <person name="Cigna J."/>
            <person name="Sahi S.T."/>
            <person name="Khan S.H."/>
            <person name="Hameed A."/>
            <person name="Faure D."/>
        </authorList>
    </citation>
    <scope>NUCLEOTIDE SEQUENCE [LARGE SCALE GENOMIC DNA]</scope>
    <source>
        <strain evidence="4 5">SS70</strain>
    </source>
</reference>
<keyword evidence="2" id="KW-0812">Transmembrane</keyword>
<feature type="domain" description="Response regulatory" evidence="3">
    <location>
        <begin position="143"/>
        <end position="256"/>
    </location>
</feature>
<dbReference type="EMBL" id="QESZ01000040">
    <property type="protein sequence ID" value="PWD69263.1"/>
    <property type="molecule type" value="Genomic_DNA"/>
</dbReference>
<dbReference type="InterPro" id="IPR011006">
    <property type="entry name" value="CheY-like_superfamily"/>
</dbReference>
<dbReference type="PROSITE" id="PS50110">
    <property type="entry name" value="RESPONSE_REGULATORY"/>
    <property type="match status" value="1"/>
</dbReference>
<feature type="modified residue" description="4-aspartylphosphate" evidence="1">
    <location>
        <position position="192"/>
    </location>
</feature>
<dbReference type="AlphaFoldDB" id="A0AAX1C0T5"/>
<dbReference type="CDD" id="cd00156">
    <property type="entry name" value="REC"/>
    <property type="match status" value="1"/>
</dbReference>
<dbReference type="InterPro" id="IPR001789">
    <property type="entry name" value="Sig_transdc_resp-reg_receiver"/>
</dbReference>
<proteinExistence type="predicted"/>
<dbReference type="Proteomes" id="UP000245055">
    <property type="component" value="Unassembled WGS sequence"/>
</dbReference>
<evidence type="ECO:0000256" key="1">
    <source>
        <dbReference type="PROSITE-ProRule" id="PRU00169"/>
    </source>
</evidence>
<accession>A0AAX1C0T5</accession>
<evidence type="ECO:0000259" key="3">
    <source>
        <dbReference type="PROSITE" id="PS50110"/>
    </source>
</evidence>
<feature type="transmembrane region" description="Helical" evidence="2">
    <location>
        <begin position="49"/>
        <end position="69"/>
    </location>
</feature>
<dbReference type="Gene3D" id="3.40.50.2300">
    <property type="match status" value="1"/>
</dbReference>
<keyword evidence="1" id="KW-0597">Phosphoprotein</keyword>
<keyword evidence="2" id="KW-0472">Membrane</keyword>
<protein>
    <submittedName>
        <fullName evidence="4">Response regulator</fullName>
    </submittedName>
</protein>
<sequence length="260" mass="29356">METDKFAESAKGFTKSPLGIIALFIVLVYGFASLVVGLGSGLLEHVVPLIYFMVFFPVLVFVGFLWLVAKHHNKLYGPSDFRNEDNFIKAQAQNQMVTAMLLAAATARRSENSSGNTEIQLRDIVDVVSKVPHQFKQEEWRNRILWVDDRPENNVYERKAFEAQGIEFTLAISTREALDLIEKNKFAAIISDMGRNEGFQEGYVLLKELREMGDKTPFMIYATSNLPEHKKMARERGAIGSTNRADELFQTIMNAISNGP</sequence>
<evidence type="ECO:0000313" key="4">
    <source>
        <dbReference type="EMBL" id="PWD69263.1"/>
    </source>
</evidence>
<dbReference type="SUPFAM" id="SSF52172">
    <property type="entry name" value="CheY-like"/>
    <property type="match status" value="1"/>
</dbReference>
<feature type="transmembrane region" description="Helical" evidence="2">
    <location>
        <begin position="20"/>
        <end position="43"/>
    </location>
</feature>
<organism evidence="4 5">
    <name type="scientific">Dickeya dianthicola</name>
    <dbReference type="NCBI Taxonomy" id="204039"/>
    <lineage>
        <taxon>Bacteria</taxon>
        <taxon>Pseudomonadati</taxon>
        <taxon>Pseudomonadota</taxon>
        <taxon>Gammaproteobacteria</taxon>
        <taxon>Enterobacterales</taxon>
        <taxon>Pectobacteriaceae</taxon>
        <taxon>Dickeya</taxon>
    </lineage>
</organism>
<dbReference type="GO" id="GO:0000160">
    <property type="term" value="P:phosphorelay signal transduction system"/>
    <property type="evidence" value="ECO:0007669"/>
    <property type="project" value="InterPro"/>
</dbReference>
<keyword evidence="2" id="KW-1133">Transmembrane helix</keyword>